<proteinExistence type="predicted"/>
<evidence type="ECO:0000313" key="1">
    <source>
        <dbReference type="EMBL" id="AAZ18265.1"/>
    </source>
</evidence>
<organism evidence="1 2">
    <name type="scientific">Psychrobacter arcticus (strain DSM 17307 / VKM B-2377 / 273-4)</name>
    <dbReference type="NCBI Taxonomy" id="259536"/>
    <lineage>
        <taxon>Bacteria</taxon>
        <taxon>Pseudomonadati</taxon>
        <taxon>Pseudomonadota</taxon>
        <taxon>Gammaproteobacteria</taxon>
        <taxon>Moraxellales</taxon>
        <taxon>Moraxellaceae</taxon>
        <taxon>Psychrobacter</taxon>
    </lineage>
</organism>
<evidence type="ECO:0000313" key="2">
    <source>
        <dbReference type="Proteomes" id="UP000000546"/>
    </source>
</evidence>
<name>Q4FUP3_PSYA2</name>
<sequence length="115" mass="12581">MLKTAVLKPTVDIRRLNSAVPIILLLTLSMLAVLTGCQTMPNTLSKVPSVMTMNNPLTIGMLAIDRQGYIAYVEEQGVGTAKVSTLYRIRPDGSERQLIDQLNGYIYAPAWSADV</sequence>
<gene>
    <name evidence="1" type="ordered locus">Psyc_0397</name>
</gene>
<dbReference type="Proteomes" id="UP000000546">
    <property type="component" value="Chromosome"/>
</dbReference>
<dbReference type="eggNOG" id="COG0823">
    <property type="taxonomic scope" value="Bacteria"/>
</dbReference>
<dbReference type="KEGG" id="par:Psyc_0397"/>
<dbReference type="EMBL" id="CP000082">
    <property type="protein sequence ID" value="AAZ18265.1"/>
    <property type="molecule type" value="Genomic_DNA"/>
</dbReference>
<reference evidence="1 2" key="1">
    <citation type="journal article" date="2010" name="Appl. Environ. Microbiol.">
        <title>The genome sequence of Psychrobacter arcticus 273-4, a psychroactive Siberian permafrost bacterium, reveals mechanisms for adaptation to low-temperature growth.</title>
        <authorList>
            <person name="Ayala-del-Rio H.L."/>
            <person name="Chain P.S."/>
            <person name="Grzymski J.J."/>
            <person name="Ponder M.A."/>
            <person name="Ivanova N."/>
            <person name="Bergholz P.W."/>
            <person name="Di Bartolo G."/>
            <person name="Hauser L."/>
            <person name="Land M."/>
            <person name="Bakermans C."/>
            <person name="Rodrigues D."/>
            <person name="Klappenbach J."/>
            <person name="Zarka D."/>
            <person name="Larimer F."/>
            <person name="Richardson P."/>
            <person name="Murray A."/>
            <person name="Thomashow M."/>
            <person name="Tiedje J.M."/>
        </authorList>
    </citation>
    <scope>NUCLEOTIDE SEQUENCE [LARGE SCALE GENOMIC DNA]</scope>
    <source>
        <strain evidence="2">DSM 17307 / VKM B-2377 / 273-4</strain>
    </source>
</reference>
<protein>
    <submittedName>
        <fullName evidence="1">Uncharacterized protein</fullName>
    </submittedName>
</protein>
<dbReference type="RefSeq" id="WP_011279703.1">
    <property type="nucleotide sequence ID" value="NC_007204.1"/>
</dbReference>
<dbReference type="HOGENOM" id="CLU_2106967_0_0_6"/>
<accession>Q4FUP3</accession>
<dbReference type="AlphaFoldDB" id="Q4FUP3"/>
<keyword evidence="2" id="KW-1185">Reference proteome</keyword>